<dbReference type="EMBL" id="JPJI01000032">
    <property type="protein sequence ID" value="KEZ92007.1"/>
    <property type="molecule type" value="Genomic_DNA"/>
</dbReference>
<dbReference type="Gene3D" id="3.40.50.10390">
    <property type="entry name" value="Gingipain r, domain 1"/>
    <property type="match status" value="1"/>
</dbReference>
<dbReference type="InterPro" id="IPR029030">
    <property type="entry name" value="Caspase-like_dom_sf"/>
</dbReference>
<gene>
    <name evidence="3" type="ORF">IL45_07590</name>
</gene>
<dbReference type="InterPro" id="IPR001769">
    <property type="entry name" value="Gingipain"/>
</dbReference>
<dbReference type="CDD" id="cd02258">
    <property type="entry name" value="Peptidase_C25_N"/>
    <property type="match status" value="1"/>
</dbReference>
<keyword evidence="3" id="KW-0282">Flagellum</keyword>
<dbReference type="GO" id="GO:0006508">
    <property type="term" value="P:proteolysis"/>
    <property type="evidence" value="ECO:0007669"/>
    <property type="project" value="InterPro"/>
</dbReference>
<evidence type="ECO:0000313" key="4">
    <source>
        <dbReference type="Proteomes" id="UP000028531"/>
    </source>
</evidence>
<dbReference type="Pfam" id="PF01364">
    <property type="entry name" value="Peptidase_C25"/>
    <property type="match status" value="1"/>
</dbReference>
<proteinExistence type="predicted"/>
<dbReference type="NCBIfam" id="TIGR04183">
    <property type="entry name" value="Por_Secre_tail"/>
    <property type="match status" value="1"/>
</dbReference>
<evidence type="ECO:0000259" key="2">
    <source>
        <dbReference type="Pfam" id="PF01364"/>
    </source>
</evidence>
<dbReference type="InterPro" id="IPR026444">
    <property type="entry name" value="Secre_tail"/>
</dbReference>
<organism evidence="3 4">
    <name type="scientific">Nonlabens ulvanivorans</name>
    <name type="common">Persicivirga ulvanivorans</name>
    <dbReference type="NCBI Taxonomy" id="906888"/>
    <lineage>
        <taxon>Bacteria</taxon>
        <taxon>Pseudomonadati</taxon>
        <taxon>Bacteroidota</taxon>
        <taxon>Flavobacteriia</taxon>
        <taxon>Flavobacteriales</taxon>
        <taxon>Flavobacteriaceae</taxon>
        <taxon>Nonlabens</taxon>
    </lineage>
</organism>
<feature type="domain" description="Gingipain" evidence="2">
    <location>
        <begin position="536"/>
        <end position="908"/>
    </location>
</feature>
<evidence type="ECO:0000256" key="1">
    <source>
        <dbReference type="ARBA" id="ARBA00022729"/>
    </source>
</evidence>
<keyword evidence="1" id="KW-0732">Signal</keyword>
<dbReference type="NCBIfam" id="NF033707">
    <property type="entry name" value="T9SS_sortase"/>
    <property type="match status" value="1"/>
</dbReference>
<evidence type="ECO:0000313" key="3">
    <source>
        <dbReference type="EMBL" id="KEZ92007.1"/>
    </source>
</evidence>
<dbReference type="SUPFAM" id="SSF52129">
    <property type="entry name" value="Caspase-like"/>
    <property type="match status" value="1"/>
</dbReference>
<comment type="caution">
    <text evidence="3">The sequence shown here is derived from an EMBL/GenBank/DDBJ whole genome shotgun (WGS) entry which is preliminary data.</text>
</comment>
<dbReference type="AlphaFoldDB" id="A0A084JSS3"/>
<dbReference type="Proteomes" id="UP000028531">
    <property type="component" value="Unassembled WGS sequence"/>
</dbReference>
<dbReference type="Gene3D" id="3.40.50.1460">
    <property type="match status" value="1"/>
</dbReference>
<dbReference type="Gene3D" id="2.60.40.4070">
    <property type="match status" value="1"/>
</dbReference>
<reference evidence="3 4" key="1">
    <citation type="submission" date="2014-07" db="EMBL/GenBank/DDBJ databases">
        <title>Draft genome sequence of Nonlabens ulvanivorans, an ulvan degrading bacterium.</title>
        <authorList>
            <person name="Kopel M."/>
            <person name="Helbert W."/>
            <person name="Henrissat B."/>
            <person name="Doniger T."/>
            <person name="Banin E."/>
        </authorList>
    </citation>
    <scope>NUCLEOTIDE SEQUENCE [LARGE SCALE GENOMIC DNA]</scope>
    <source>
        <strain evidence="3 4">PLR</strain>
    </source>
</reference>
<sequence>MRYIFLIIVSFPLLLMAQGQKEELKWQPALKQSIGDYTVLVPYFENGYQFNGSQIWFSKSIETSSLVNESSLVLENLQTEVLSNSELADLDKEFIVDGLQYSLRNALSRKRNYAQIRVSPIFKDGNQYRKVVSFTPFFTDGEPIFTTKSTNYGNSLLTSGEWFRFKVENTGVHRITRSFLSGLGINVSDIDPRTIKVYGNGGPSLPLVNSQTVAYDPAEIAISVRGENDGSFDSGDEILFYATAANSEYILENDSHINPYTDESFYYITISSGNGKRILPFVQPMGTPAITYDYFHARQHHEIDERNIGQIGRIWYGERFDFEPEQTFEFEFNNVIGSRPASLKVVTGAISDIGSSFTCEVNGVSAGTIGHFGLAGVNTLVSRRGQLIANNINVTSDDVDVKITFENSGNPGAEGYLDYIELEVPQSLVGIGESYRFRNTEAALQPGVVQFQFSNATSISEVWNISDPYNVTTVLNNTSDANFSFVDNGGEVKEYIVVDNNDFFNPISVSNRRVANQNLKGTIFIDSNGNFKDIDYLIITPSFLESEAQRLANYHITSSNLNTKVVTLSDIYNEFSEGEQDIAAIRNFVKYVYDNASSPANRVKYLNMFGDASFDYKNRISVRENIVPSFLTAEATSLTQSYVTDDFFTYMNPNEGNVATNNLMDLAVGRMIVTDITEAREMVDKVVSYTAQPAFERWRNDVVLIGDDIDDPQTDSNLQVNVNDLADQIELNRPDYNVRKIMMDSYQQLSTAGGFRYPDVEEAVKNAFERGSLVINYFGHGNEDGLAQEFIVTQSSVENLRNPNNLPLFITVTCEFTRFDNPLRPSGGEKVYLNPDGGAIGLVATNRLIFISTGVTLNRTLDQYLFSYNNAQAISMAESLRLAKVDPALNNDATRRVVAFIGDPALKLAIPDPNVVLTAVNGNPIASNTDVLRALDPVVLSGEVHDLQGNLIPNYNGEVSVTVFDKEIDRTTLGNDDARDSTGQLILLDFKQQGEVLFRGQATVTNGVFDVNFVMPLDTQVPIGNGRISFYAKRDGVQEDKNGYNLDVRIGGVNTAAPADDIGPEIDLYMNDTNFVNGGITDENPFILAFLSDDNGINTSSGIGHDITATLDGNDVDPFILNDYYEADVDNFARGQVYFPLRDLEPGLHTLKLKAWDTYNNSAEQEIQFIVAENDGIKLERVLNYPNPFTTYTEFWFNHNKPFEPLNVQIQVMTISGKVIWSKNQSVTTTGFTSREITWDGTDDFGQRLGKGVYIYKITVKSTLSNQQTSKVEKLVIL</sequence>
<keyword evidence="3" id="KW-0969">Cilium</keyword>
<keyword evidence="3" id="KW-0966">Cell projection</keyword>
<dbReference type="InterPro" id="IPR029031">
    <property type="entry name" value="Gingipain_N_sf"/>
</dbReference>
<name>A0A084JSS3_NONUL</name>
<accession>A0A084JSS3</accession>
<dbReference type="GO" id="GO:0008234">
    <property type="term" value="F:cysteine-type peptidase activity"/>
    <property type="evidence" value="ECO:0007669"/>
    <property type="project" value="InterPro"/>
</dbReference>
<protein>
    <submittedName>
        <fullName evidence="3">Flagellar hook capping protein, Fjo24</fullName>
    </submittedName>
</protein>